<dbReference type="InterPro" id="IPR015797">
    <property type="entry name" value="NUDIX_hydrolase-like_dom_sf"/>
</dbReference>
<dbReference type="NCBIfam" id="NF007980">
    <property type="entry name" value="PRK10707.1"/>
    <property type="match status" value="1"/>
</dbReference>
<comment type="caution">
    <text evidence="9">The sequence shown here is derived from an EMBL/GenBank/DDBJ whole genome shotgun (WGS) entry which is preliminary data.</text>
</comment>
<evidence type="ECO:0000259" key="8">
    <source>
        <dbReference type="PROSITE" id="PS51462"/>
    </source>
</evidence>
<evidence type="ECO:0000256" key="4">
    <source>
        <dbReference type="ARBA" id="ARBA00022723"/>
    </source>
</evidence>
<dbReference type="PROSITE" id="PS51462">
    <property type="entry name" value="NUDIX"/>
    <property type="match status" value="1"/>
</dbReference>
<dbReference type="CDD" id="cd03426">
    <property type="entry name" value="NUDIX_CoAse_Nudt7"/>
    <property type="match status" value="1"/>
</dbReference>
<dbReference type="Proteomes" id="UP001596364">
    <property type="component" value="Unassembled WGS sequence"/>
</dbReference>
<dbReference type="Pfam" id="PF00293">
    <property type="entry name" value="NUDIX"/>
    <property type="match status" value="1"/>
</dbReference>
<comment type="similarity">
    <text evidence="3">Belongs to the Nudix hydrolase family. PCD1 subfamily.</text>
</comment>
<dbReference type="Gene3D" id="3.90.79.10">
    <property type="entry name" value="Nucleoside Triphosphate Pyrophosphohydrolase"/>
    <property type="match status" value="1"/>
</dbReference>
<comment type="cofactor">
    <cofactor evidence="2">
        <name>Mg(2+)</name>
        <dbReference type="ChEBI" id="CHEBI:18420"/>
    </cofactor>
</comment>
<organism evidence="9 10">
    <name type="scientific">Pseudobowmanella zhangzhouensis</name>
    <dbReference type="NCBI Taxonomy" id="1537679"/>
    <lineage>
        <taxon>Bacteria</taxon>
        <taxon>Pseudomonadati</taxon>
        <taxon>Pseudomonadota</taxon>
        <taxon>Gammaproteobacteria</taxon>
        <taxon>Alteromonadales</taxon>
        <taxon>Alteromonadaceae</taxon>
    </lineage>
</organism>
<feature type="domain" description="Nudix hydrolase" evidence="8">
    <location>
        <begin position="28"/>
        <end position="166"/>
    </location>
</feature>
<accession>A0ABW1XIB6</accession>
<evidence type="ECO:0000256" key="1">
    <source>
        <dbReference type="ARBA" id="ARBA00001936"/>
    </source>
</evidence>
<dbReference type="RefSeq" id="WP_131256851.1">
    <property type="nucleotide sequence ID" value="NZ_JBHSUS010000001.1"/>
</dbReference>
<reference evidence="10" key="1">
    <citation type="journal article" date="2019" name="Int. J. Syst. Evol. Microbiol.">
        <title>The Global Catalogue of Microorganisms (GCM) 10K type strain sequencing project: providing services to taxonomists for standard genome sequencing and annotation.</title>
        <authorList>
            <consortium name="The Broad Institute Genomics Platform"/>
            <consortium name="The Broad Institute Genome Sequencing Center for Infectious Disease"/>
            <person name="Wu L."/>
            <person name="Ma J."/>
        </authorList>
    </citation>
    <scope>NUCLEOTIDE SEQUENCE [LARGE SCALE GENOMIC DNA]</scope>
    <source>
        <strain evidence="10">CGMCC 1.16031</strain>
    </source>
</reference>
<keyword evidence="7" id="KW-0464">Manganese</keyword>
<keyword evidence="4" id="KW-0479">Metal-binding</keyword>
<keyword evidence="5" id="KW-0378">Hydrolase</keyword>
<evidence type="ECO:0000256" key="7">
    <source>
        <dbReference type="ARBA" id="ARBA00023211"/>
    </source>
</evidence>
<dbReference type="SUPFAM" id="SSF55811">
    <property type="entry name" value="Nudix"/>
    <property type="match status" value="1"/>
</dbReference>
<evidence type="ECO:0000313" key="9">
    <source>
        <dbReference type="EMBL" id="MFC6439972.1"/>
    </source>
</evidence>
<dbReference type="PROSITE" id="PS01293">
    <property type="entry name" value="NUDIX_COA"/>
    <property type="match status" value="1"/>
</dbReference>
<name>A0ABW1XIB6_9ALTE</name>
<evidence type="ECO:0000313" key="10">
    <source>
        <dbReference type="Proteomes" id="UP001596364"/>
    </source>
</evidence>
<keyword evidence="10" id="KW-1185">Reference proteome</keyword>
<sequence>MDKTTFFSRFHCQTARHSEPDYPLRHSARQAAVMMTLFGEDELEMLFTVRASHLRHHGGQISFPGGGREPADSDLLATALRECEEEIALPASHITPVGQLSPYKTISGFEVTPFIGWTAQLPALNADPSEVESIFSVPLAHLIHPANQHVHWVNRHGRDFPIYFIPWTDKLIWGATAAFIRNLSHLLRV</sequence>
<protein>
    <submittedName>
        <fullName evidence="9">CoA pyrophosphatase</fullName>
    </submittedName>
</protein>
<keyword evidence="6" id="KW-0460">Magnesium</keyword>
<gene>
    <name evidence="9" type="ORF">ACFP85_07415</name>
</gene>
<dbReference type="EMBL" id="JBHSUS010000001">
    <property type="protein sequence ID" value="MFC6439972.1"/>
    <property type="molecule type" value="Genomic_DNA"/>
</dbReference>
<proteinExistence type="inferred from homology"/>
<dbReference type="PANTHER" id="PTHR12992">
    <property type="entry name" value="NUDIX HYDROLASE"/>
    <property type="match status" value="1"/>
</dbReference>
<evidence type="ECO:0000256" key="6">
    <source>
        <dbReference type="ARBA" id="ARBA00022842"/>
    </source>
</evidence>
<evidence type="ECO:0000256" key="3">
    <source>
        <dbReference type="ARBA" id="ARBA00006506"/>
    </source>
</evidence>
<dbReference type="PANTHER" id="PTHR12992:SF11">
    <property type="entry name" value="MITOCHONDRIAL COENZYME A DIPHOSPHATASE NUDT8"/>
    <property type="match status" value="1"/>
</dbReference>
<dbReference type="InterPro" id="IPR000059">
    <property type="entry name" value="NUDIX_hydrolase_NudL_CS"/>
</dbReference>
<dbReference type="InterPro" id="IPR045121">
    <property type="entry name" value="CoAse"/>
</dbReference>
<comment type="cofactor">
    <cofactor evidence="1">
        <name>Mn(2+)</name>
        <dbReference type="ChEBI" id="CHEBI:29035"/>
    </cofactor>
</comment>
<evidence type="ECO:0000256" key="2">
    <source>
        <dbReference type="ARBA" id="ARBA00001946"/>
    </source>
</evidence>
<dbReference type="InterPro" id="IPR000086">
    <property type="entry name" value="NUDIX_hydrolase_dom"/>
</dbReference>
<evidence type="ECO:0000256" key="5">
    <source>
        <dbReference type="ARBA" id="ARBA00022801"/>
    </source>
</evidence>